<organism evidence="1 2">
    <name type="scientific">Camellia lanceoleosa</name>
    <dbReference type="NCBI Taxonomy" id="1840588"/>
    <lineage>
        <taxon>Eukaryota</taxon>
        <taxon>Viridiplantae</taxon>
        <taxon>Streptophyta</taxon>
        <taxon>Embryophyta</taxon>
        <taxon>Tracheophyta</taxon>
        <taxon>Spermatophyta</taxon>
        <taxon>Magnoliopsida</taxon>
        <taxon>eudicotyledons</taxon>
        <taxon>Gunneridae</taxon>
        <taxon>Pentapetalae</taxon>
        <taxon>asterids</taxon>
        <taxon>Ericales</taxon>
        <taxon>Theaceae</taxon>
        <taxon>Camellia</taxon>
    </lineage>
</organism>
<proteinExistence type="predicted"/>
<evidence type="ECO:0000313" key="2">
    <source>
        <dbReference type="Proteomes" id="UP001060215"/>
    </source>
</evidence>
<dbReference type="Proteomes" id="UP001060215">
    <property type="component" value="Chromosome 13"/>
</dbReference>
<keyword evidence="2" id="KW-1185">Reference proteome</keyword>
<protein>
    <submittedName>
        <fullName evidence="1">Protein PNS1</fullName>
    </submittedName>
</protein>
<gene>
    <name evidence="1" type="ORF">LOK49_LG12G02216</name>
</gene>
<name>A0ACC0FNV9_9ERIC</name>
<sequence length="481" mass="52883">MARIDESIAPQMVQLHTQTQDQDHPLPSTTPFKIQEPNNTQFQIQPTRGLFYRKLFRNLFYIHFFLITILVIVLTIRGLVSAATNHHFRPLEWFPPLLASTACAGIFSFAWQSFTLCNPSRTLKAAFWLGPLLTCAVGIFLVSIGSSRSLAPAVIALVSSIVLSLYSCWVSPQFDHAIKVLSISTAFPPPRTTVLVVLTIISCTLYSSFMVAGIGGATATGTVFDSIFILVLLLSLAWTMQVIKYTLQVTISRVKYTNFACGTELDINVAFRDTLKHSLGSICVGSALVPILGLIQGSARALSLISGDTDEFLFSCANCYSGVGSRLITYANRWGFVYVGAYNMGFVQASINTWEMFRRSGLEPVIDSDLTSSFCFLSGMASGAVCALLGGSWCLVVHKGYAAEISIYAYLIGYFMCRVAMAWPQACVSAYLVAYAENPQHPRFDSTIPVRIQELQRSRTQTSQITHFTDHLADAEATISH</sequence>
<evidence type="ECO:0000313" key="1">
    <source>
        <dbReference type="EMBL" id="KAI7990390.1"/>
    </source>
</evidence>
<comment type="caution">
    <text evidence="1">The sequence shown here is derived from an EMBL/GenBank/DDBJ whole genome shotgun (WGS) entry which is preliminary data.</text>
</comment>
<accession>A0ACC0FNV9</accession>
<dbReference type="EMBL" id="CM045770">
    <property type="protein sequence ID" value="KAI7990390.1"/>
    <property type="molecule type" value="Genomic_DNA"/>
</dbReference>
<reference evidence="1 2" key="1">
    <citation type="journal article" date="2022" name="Plant J.">
        <title>Chromosome-level genome of Camellia lanceoleosa provides a valuable resource for understanding genome evolution and self-incompatibility.</title>
        <authorList>
            <person name="Gong W."/>
            <person name="Xiao S."/>
            <person name="Wang L."/>
            <person name="Liao Z."/>
            <person name="Chang Y."/>
            <person name="Mo W."/>
            <person name="Hu G."/>
            <person name="Li W."/>
            <person name="Zhao G."/>
            <person name="Zhu H."/>
            <person name="Hu X."/>
            <person name="Ji K."/>
            <person name="Xiang X."/>
            <person name="Song Q."/>
            <person name="Yuan D."/>
            <person name="Jin S."/>
            <person name="Zhang L."/>
        </authorList>
    </citation>
    <scope>NUCLEOTIDE SEQUENCE [LARGE SCALE GENOMIC DNA]</scope>
    <source>
        <strain evidence="1">SQ_2022a</strain>
    </source>
</reference>